<sequence length="82" mass="8985">MAQWRLDIGATPVAGRGHFRVWNPHVDSVEVIRYADGEDASYPLSRVVDPDAFAPYFTDRYRSPGDIPSTSTDPAATECATA</sequence>
<name>A0A0C1QM81_9BACT</name>
<evidence type="ECO:0000313" key="2">
    <source>
        <dbReference type="Proteomes" id="UP000031433"/>
    </source>
</evidence>
<dbReference type="RefSeq" id="WP_039643653.1">
    <property type="nucleotide sequence ID" value="NZ_JXBL01000001.1"/>
</dbReference>
<organism evidence="1 2">
    <name type="scientific">Geobacter soli</name>
    <dbReference type="NCBI Taxonomy" id="1510391"/>
    <lineage>
        <taxon>Bacteria</taxon>
        <taxon>Pseudomonadati</taxon>
        <taxon>Thermodesulfobacteriota</taxon>
        <taxon>Desulfuromonadia</taxon>
        <taxon>Geobacterales</taxon>
        <taxon>Geobacteraceae</taxon>
        <taxon>Geobacter</taxon>
    </lineage>
</organism>
<dbReference type="SUPFAM" id="SSF81296">
    <property type="entry name" value="E set domains"/>
    <property type="match status" value="1"/>
</dbReference>
<proteinExistence type="predicted"/>
<gene>
    <name evidence="1" type="ORF">SE37_03410</name>
</gene>
<dbReference type="AlphaFoldDB" id="A0A0C1QM81"/>
<dbReference type="InterPro" id="IPR014756">
    <property type="entry name" value="Ig_E-set"/>
</dbReference>
<evidence type="ECO:0008006" key="3">
    <source>
        <dbReference type="Google" id="ProtNLM"/>
    </source>
</evidence>
<keyword evidence="2" id="KW-1185">Reference proteome</keyword>
<protein>
    <recommendedName>
        <fullName evidence="3">Glycoside hydrolase family 13 N-terminal domain-containing protein</fullName>
    </recommendedName>
</protein>
<evidence type="ECO:0000313" key="1">
    <source>
        <dbReference type="EMBL" id="KIE41742.1"/>
    </source>
</evidence>
<dbReference type="EMBL" id="JXBL01000001">
    <property type="protein sequence ID" value="KIE41742.1"/>
    <property type="molecule type" value="Genomic_DNA"/>
</dbReference>
<reference evidence="1 2" key="1">
    <citation type="submission" date="2015-01" db="EMBL/GenBank/DDBJ databases">
        <title>Genome sequence of the anaerobic bacterium Geobacter soli GSS01, a dissimilatory Fe(III) reducer from soil.</title>
        <authorList>
            <person name="Yang G."/>
            <person name="Zhou S."/>
        </authorList>
    </citation>
    <scope>NUCLEOTIDE SEQUENCE [LARGE SCALE GENOMIC DNA]</scope>
    <source>
        <strain evidence="1 2">GSS01</strain>
    </source>
</reference>
<dbReference type="Proteomes" id="UP000031433">
    <property type="component" value="Unassembled WGS sequence"/>
</dbReference>
<accession>A0A0C1QM81</accession>
<comment type="caution">
    <text evidence="1">The sequence shown here is derived from an EMBL/GenBank/DDBJ whole genome shotgun (WGS) entry which is preliminary data.</text>
</comment>